<comment type="similarity">
    <text evidence="2">Belongs to the terpene cyclase/mutase family.</text>
</comment>
<sequence length="540" mass="59952">METQHALNKARERLLAGLLPDGRWEGELSSSALATAVASFALKLAGKAELAERGCQWLESHRNEDGGWGDSPESPSNFTATLLCRCALDMETGDPQKLADEILHFYGEDRTFSVPILTMCMLSGKLGGDWSAIPQLPFELAVFPHKFYRFLNLPVVSYALPALIAIGLVRHQNKPSRWAFYRNGLVNRVLEILRRIQPESGGFLEAAPLSGFVAMSLIGGGFGDHPVTQACLRFLENTVRDDGSWPIDVNLSTWVTSLSVRALEGDLSDEQQNAIRDHLLKTQWTVEHPFTHAEPGGWGWTNEQGGVPDADDTAAALIALRQLGCETKVAENGLMWLMELQNRDGGMPTFCQGWGKLPFDRSCPDLTAHAIRACMAWRGKMDFNFWAAMEDSIQRGLQYLEKQQRPDGSWLPLWFGNQSNPKNENPVYGTVRVLEALVELDESEFPRAGNLKRRGFQWLESAQNPDGSWGSSVEETALAVGLTGKGVDKLLEMTGDGTRFLASPIGLYFASLWYSEKLYPLIFTVKALKRCATRQELGDE</sequence>
<dbReference type="PANTHER" id="PTHR11764:SF20">
    <property type="entry name" value="LANOSTEROL SYNTHASE"/>
    <property type="match status" value="1"/>
</dbReference>
<dbReference type="SUPFAM" id="SSF48239">
    <property type="entry name" value="Terpenoid cyclases/Protein prenyltransferases"/>
    <property type="match status" value="2"/>
</dbReference>
<dbReference type="Gene3D" id="1.50.10.20">
    <property type="match status" value="2"/>
</dbReference>
<evidence type="ECO:0000256" key="3">
    <source>
        <dbReference type="ARBA" id="ARBA00022737"/>
    </source>
</evidence>
<dbReference type="InterPro" id="IPR008930">
    <property type="entry name" value="Terpenoid_cyclase/PrenylTrfase"/>
</dbReference>
<dbReference type="InterPro" id="IPR032697">
    <property type="entry name" value="SQ_cyclase_N"/>
</dbReference>
<dbReference type="InterPro" id="IPR018333">
    <property type="entry name" value="Squalene_cyclase"/>
</dbReference>
<dbReference type="Pfam" id="PF13243">
    <property type="entry name" value="SQHop_cyclase_C"/>
    <property type="match status" value="1"/>
</dbReference>
<evidence type="ECO:0000256" key="2">
    <source>
        <dbReference type="ARBA" id="ARBA00009755"/>
    </source>
</evidence>
<dbReference type="GO" id="GO:0016866">
    <property type="term" value="F:intramolecular transferase activity"/>
    <property type="evidence" value="ECO:0007669"/>
    <property type="project" value="InterPro"/>
</dbReference>
<gene>
    <name evidence="6" type="primary">sqhC</name>
    <name evidence="6" type="ORF">SCARR_03834</name>
</gene>
<dbReference type="UniPathway" id="UPA00337"/>
<protein>
    <submittedName>
        <fullName evidence="6">Sporulenol synthase</fullName>
    </submittedName>
</protein>
<dbReference type="GO" id="GO:0005811">
    <property type="term" value="C:lipid droplet"/>
    <property type="evidence" value="ECO:0007669"/>
    <property type="project" value="InterPro"/>
</dbReference>
<feature type="domain" description="Squalene cyclase C-terminal" evidence="4">
    <location>
        <begin position="277"/>
        <end position="474"/>
    </location>
</feature>
<dbReference type="EMBL" id="CAAHFH010000002">
    <property type="protein sequence ID" value="VGO21759.1"/>
    <property type="molecule type" value="Genomic_DNA"/>
</dbReference>
<dbReference type="RefSeq" id="WP_136063197.1">
    <property type="nucleotide sequence ID" value="NZ_CAAHFH010000002.1"/>
</dbReference>
<accession>A0A6C2UNW7</accession>
<evidence type="ECO:0000259" key="4">
    <source>
        <dbReference type="Pfam" id="PF13243"/>
    </source>
</evidence>
<evidence type="ECO:0000256" key="1">
    <source>
        <dbReference type="ARBA" id="ARBA00004999"/>
    </source>
</evidence>
<feature type="domain" description="Squalene cyclase N-terminal" evidence="5">
    <location>
        <begin position="8"/>
        <end position="148"/>
    </location>
</feature>
<evidence type="ECO:0000313" key="7">
    <source>
        <dbReference type="Proteomes" id="UP000346198"/>
    </source>
</evidence>
<dbReference type="PANTHER" id="PTHR11764">
    <property type="entry name" value="TERPENE CYCLASE/MUTASE FAMILY MEMBER"/>
    <property type="match status" value="1"/>
</dbReference>
<proteinExistence type="inferred from homology"/>
<evidence type="ECO:0000259" key="5">
    <source>
        <dbReference type="Pfam" id="PF13249"/>
    </source>
</evidence>
<dbReference type="AlphaFoldDB" id="A0A6C2UNW7"/>
<reference evidence="6 7" key="1">
    <citation type="submission" date="2019-04" db="EMBL/GenBank/DDBJ databases">
        <authorList>
            <person name="Van Vliet M D."/>
        </authorList>
    </citation>
    <scope>NUCLEOTIDE SEQUENCE [LARGE SCALE GENOMIC DNA]</scope>
    <source>
        <strain evidence="6 7">F21</strain>
    </source>
</reference>
<dbReference type="GO" id="GO:0016104">
    <property type="term" value="P:triterpenoid biosynthetic process"/>
    <property type="evidence" value="ECO:0007669"/>
    <property type="project" value="InterPro"/>
</dbReference>
<evidence type="ECO:0000313" key="6">
    <source>
        <dbReference type="EMBL" id="VGO21759.1"/>
    </source>
</evidence>
<organism evidence="6 7">
    <name type="scientific">Pontiella sulfatireligans</name>
    <dbReference type="NCBI Taxonomy" id="2750658"/>
    <lineage>
        <taxon>Bacteria</taxon>
        <taxon>Pseudomonadati</taxon>
        <taxon>Kiritimatiellota</taxon>
        <taxon>Kiritimatiellia</taxon>
        <taxon>Kiritimatiellales</taxon>
        <taxon>Pontiellaceae</taxon>
        <taxon>Pontiella</taxon>
    </lineage>
</organism>
<dbReference type="Proteomes" id="UP000346198">
    <property type="component" value="Unassembled WGS sequence"/>
</dbReference>
<keyword evidence="3" id="KW-0677">Repeat</keyword>
<comment type="pathway">
    <text evidence="1">Secondary metabolite biosynthesis; hopanoid biosynthesis.</text>
</comment>
<dbReference type="Pfam" id="PF13249">
    <property type="entry name" value="SQHop_cyclase_N"/>
    <property type="match status" value="1"/>
</dbReference>
<dbReference type="InterPro" id="IPR032696">
    <property type="entry name" value="SQ_cyclase_C"/>
</dbReference>
<name>A0A6C2UNW7_9BACT</name>
<keyword evidence="7" id="KW-1185">Reference proteome</keyword>